<dbReference type="InterPro" id="IPR038192">
    <property type="entry name" value="CSTF_C_sf"/>
</dbReference>
<gene>
    <name evidence="2" type="ORF">DXG03_007332</name>
</gene>
<reference evidence="2" key="1">
    <citation type="submission" date="2020-07" db="EMBL/GenBank/DDBJ databases">
        <authorList>
            <person name="Nieuwenhuis M."/>
            <person name="Van De Peppel L.J.J."/>
        </authorList>
    </citation>
    <scope>NUCLEOTIDE SEQUENCE</scope>
    <source>
        <strain evidence="2">AP01</strain>
        <tissue evidence="2">Mycelium</tissue>
    </source>
</reference>
<feature type="region of interest" description="Disordered" evidence="1">
    <location>
        <begin position="1"/>
        <end position="102"/>
    </location>
</feature>
<dbReference type="OrthoDB" id="272703at2759"/>
<reference evidence="2" key="2">
    <citation type="submission" date="2021-10" db="EMBL/GenBank/DDBJ databases">
        <title>Phylogenomics reveals ancestral predisposition of the termite-cultivated fungus Termitomyces towards a domesticated lifestyle.</title>
        <authorList>
            <person name="Auxier B."/>
            <person name="Grum-Grzhimaylo A."/>
            <person name="Cardenas M.E."/>
            <person name="Lodge J.D."/>
            <person name="Laessoe T."/>
            <person name="Pedersen O."/>
            <person name="Smith M.E."/>
            <person name="Kuyper T.W."/>
            <person name="Franco-Molano E.A."/>
            <person name="Baroni T.J."/>
            <person name="Aanen D.K."/>
        </authorList>
    </citation>
    <scope>NUCLEOTIDE SEQUENCE</scope>
    <source>
        <strain evidence="2">AP01</strain>
        <tissue evidence="2">Mycelium</tissue>
    </source>
</reference>
<feature type="compositionally biased region" description="Pro residues" evidence="1">
    <location>
        <begin position="13"/>
        <end position="23"/>
    </location>
</feature>
<proteinExistence type="predicted"/>
<dbReference type="AlphaFoldDB" id="A0A9P7GD17"/>
<evidence type="ECO:0000256" key="1">
    <source>
        <dbReference type="SAM" id="MobiDB-lite"/>
    </source>
</evidence>
<evidence type="ECO:0000313" key="3">
    <source>
        <dbReference type="Proteomes" id="UP000775547"/>
    </source>
</evidence>
<dbReference type="Gene3D" id="1.10.20.70">
    <property type="entry name" value="Transcription termination and cleavage factor, C-terminal domain"/>
    <property type="match status" value="1"/>
</dbReference>
<accession>A0A9P7GD17</accession>
<dbReference type="EMBL" id="JABCKV010000053">
    <property type="protein sequence ID" value="KAG5644962.1"/>
    <property type="molecule type" value="Genomic_DNA"/>
</dbReference>
<protein>
    <submittedName>
        <fullName evidence="2">Uncharacterized protein</fullName>
    </submittedName>
</protein>
<feature type="compositionally biased region" description="Low complexity" evidence="1">
    <location>
        <begin position="24"/>
        <end position="37"/>
    </location>
</feature>
<comment type="caution">
    <text evidence="2">The sequence shown here is derived from an EMBL/GenBank/DDBJ whole genome shotgun (WGS) entry which is preliminary data.</text>
</comment>
<evidence type="ECO:0000313" key="2">
    <source>
        <dbReference type="EMBL" id="KAG5644962.1"/>
    </source>
</evidence>
<feature type="compositionally biased region" description="Low complexity" evidence="1">
    <location>
        <begin position="78"/>
        <end position="102"/>
    </location>
</feature>
<keyword evidence="3" id="KW-1185">Reference proteome</keyword>
<organism evidence="2 3">
    <name type="scientific">Asterophora parasitica</name>
    <dbReference type="NCBI Taxonomy" id="117018"/>
    <lineage>
        <taxon>Eukaryota</taxon>
        <taxon>Fungi</taxon>
        <taxon>Dikarya</taxon>
        <taxon>Basidiomycota</taxon>
        <taxon>Agaricomycotina</taxon>
        <taxon>Agaricomycetes</taxon>
        <taxon>Agaricomycetidae</taxon>
        <taxon>Agaricales</taxon>
        <taxon>Tricholomatineae</taxon>
        <taxon>Lyophyllaceae</taxon>
        <taxon>Asterophora</taxon>
    </lineage>
</organism>
<name>A0A9P7GD17_9AGAR</name>
<sequence>MKKTLAEYGSKPTPAPPPPPTLNVPPNAHASASSTPAPAIPPHMHPQAHHYRTGTPPSQPYPYSNGHQPVQAQSHPTYGQQAQYQNAGYGYNQPQAPYGGYPGYGAPQPAPAPPPQNTNVDALANIGDEQKVRLCVEGVLSLTLIDVLQAFLMRVLSMTPEQVHALPNPADRQTYIQLRTHMGVPT</sequence>
<feature type="compositionally biased region" description="Polar residues" evidence="1">
    <location>
        <begin position="61"/>
        <end position="77"/>
    </location>
</feature>
<dbReference type="Proteomes" id="UP000775547">
    <property type="component" value="Unassembled WGS sequence"/>
</dbReference>